<gene>
    <name evidence="2" type="ORF">IBJ83_03440</name>
</gene>
<keyword evidence="1" id="KW-0472">Membrane</keyword>
<reference evidence="2 3" key="1">
    <citation type="submission" date="2020-09" db="EMBL/GenBank/DDBJ databases">
        <title>Parvimonas S3374 sp. nov.</title>
        <authorList>
            <person name="Buhl M."/>
        </authorList>
    </citation>
    <scope>NUCLEOTIDE SEQUENCE [LARGE SCALE GENOMIC DNA]</scope>
    <source>
        <strain evidence="2 3">S3374</strain>
    </source>
</reference>
<name>A0ABS1C8E8_9FIRM</name>
<feature type="transmembrane region" description="Helical" evidence="1">
    <location>
        <begin position="36"/>
        <end position="53"/>
    </location>
</feature>
<organism evidence="2 3">
    <name type="scientific">Parvimonas parva</name>
    <dbReference type="NCBI Taxonomy" id="2769485"/>
    <lineage>
        <taxon>Bacteria</taxon>
        <taxon>Bacillati</taxon>
        <taxon>Bacillota</taxon>
        <taxon>Tissierellia</taxon>
        <taxon>Tissierellales</taxon>
        <taxon>Peptoniphilaceae</taxon>
        <taxon>Parvimonas</taxon>
    </lineage>
</organism>
<proteinExistence type="predicted"/>
<dbReference type="RefSeq" id="WP_201275306.1">
    <property type="nucleotide sequence ID" value="NZ_JACVDA010000007.1"/>
</dbReference>
<feature type="transmembrane region" description="Helical" evidence="1">
    <location>
        <begin position="12"/>
        <end position="30"/>
    </location>
</feature>
<sequence>MNILASKKFNLIINVLIVSICIAMLIFFKFGIFEKILISMILILKLLSILDYFKKQREELKKEINKNSKKGKKKKGVK</sequence>
<comment type="caution">
    <text evidence="2">The sequence shown here is derived from an EMBL/GenBank/DDBJ whole genome shotgun (WGS) entry which is preliminary data.</text>
</comment>
<evidence type="ECO:0000256" key="1">
    <source>
        <dbReference type="SAM" id="Phobius"/>
    </source>
</evidence>
<evidence type="ECO:0000313" key="2">
    <source>
        <dbReference type="EMBL" id="MBK1468367.1"/>
    </source>
</evidence>
<keyword evidence="1" id="KW-0812">Transmembrane</keyword>
<evidence type="ECO:0000313" key="3">
    <source>
        <dbReference type="Proteomes" id="UP000823123"/>
    </source>
</evidence>
<dbReference type="Proteomes" id="UP000823123">
    <property type="component" value="Unassembled WGS sequence"/>
</dbReference>
<keyword evidence="1" id="KW-1133">Transmembrane helix</keyword>
<accession>A0ABS1C8E8</accession>
<protein>
    <submittedName>
        <fullName evidence="2">Uncharacterized protein</fullName>
    </submittedName>
</protein>
<keyword evidence="3" id="KW-1185">Reference proteome</keyword>
<dbReference type="EMBL" id="JACVDA010000007">
    <property type="protein sequence ID" value="MBK1468367.1"/>
    <property type="molecule type" value="Genomic_DNA"/>
</dbReference>